<feature type="non-terminal residue" evidence="1">
    <location>
        <position position="53"/>
    </location>
</feature>
<accession>X1JB10</accession>
<evidence type="ECO:0000313" key="1">
    <source>
        <dbReference type="EMBL" id="GAH91157.1"/>
    </source>
</evidence>
<proteinExistence type="predicted"/>
<gene>
    <name evidence="1" type="ORF">S03H2_72583</name>
</gene>
<protein>
    <submittedName>
        <fullName evidence="1">Uncharacterized protein</fullName>
    </submittedName>
</protein>
<dbReference type="EMBL" id="BARU01049173">
    <property type="protein sequence ID" value="GAH91157.1"/>
    <property type="molecule type" value="Genomic_DNA"/>
</dbReference>
<name>X1JB10_9ZZZZ</name>
<sequence length="53" mass="6150">TVLPDAVYCSECGIQYTERMLEQLKESGIAYCVYCGKGYKSHNISNRFFYITR</sequence>
<feature type="non-terminal residue" evidence="1">
    <location>
        <position position="1"/>
    </location>
</feature>
<dbReference type="AlphaFoldDB" id="X1JB10"/>
<reference evidence="1" key="1">
    <citation type="journal article" date="2014" name="Front. Microbiol.">
        <title>High frequency of phylogenetically diverse reductive dehalogenase-homologous genes in deep subseafloor sedimentary metagenomes.</title>
        <authorList>
            <person name="Kawai M."/>
            <person name="Futagami T."/>
            <person name="Toyoda A."/>
            <person name="Takaki Y."/>
            <person name="Nishi S."/>
            <person name="Hori S."/>
            <person name="Arai W."/>
            <person name="Tsubouchi T."/>
            <person name="Morono Y."/>
            <person name="Uchiyama I."/>
            <person name="Ito T."/>
            <person name="Fujiyama A."/>
            <person name="Inagaki F."/>
            <person name="Takami H."/>
        </authorList>
    </citation>
    <scope>NUCLEOTIDE SEQUENCE</scope>
    <source>
        <strain evidence="1">Expedition CK06-06</strain>
    </source>
</reference>
<comment type="caution">
    <text evidence="1">The sequence shown here is derived from an EMBL/GenBank/DDBJ whole genome shotgun (WGS) entry which is preliminary data.</text>
</comment>
<organism evidence="1">
    <name type="scientific">marine sediment metagenome</name>
    <dbReference type="NCBI Taxonomy" id="412755"/>
    <lineage>
        <taxon>unclassified sequences</taxon>
        <taxon>metagenomes</taxon>
        <taxon>ecological metagenomes</taxon>
    </lineage>
</organism>